<dbReference type="Pfam" id="PF09361">
    <property type="entry name" value="Phasin_2"/>
    <property type="match status" value="1"/>
</dbReference>
<protein>
    <submittedName>
        <fullName evidence="3">Phasin family protein</fullName>
    </submittedName>
</protein>
<evidence type="ECO:0000313" key="3">
    <source>
        <dbReference type="EMBL" id="TDA95487.1"/>
    </source>
</evidence>
<accession>A0ABY2D373</accession>
<dbReference type="EMBL" id="SLTR01000029">
    <property type="protein sequence ID" value="TDA95487.1"/>
    <property type="molecule type" value="Genomic_DNA"/>
</dbReference>
<proteinExistence type="predicted"/>
<comment type="caution">
    <text evidence="3">The sequence shown here is derived from an EMBL/GenBank/DDBJ whole genome shotgun (WGS) entry which is preliminary data.</text>
</comment>
<feature type="compositionally biased region" description="Low complexity" evidence="1">
    <location>
        <begin position="132"/>
        <end position="145"/>
    </location>
</feature>
<feature type="domain" description="Phasin" evidence="2">
    <location>
        <begin position="22"/>
        <end position="113"/>
    </location>
</feature>
<feature type="region of interest" description="Disordered" evidence="1">
    <location>
        <begin position="132"/>
        <end position="156"/>
    </location>
</feature>
<evidence type="ECO:0000313" key="4">
    <source>
        <dbReference type="Proteomes" id="UP000294823"/>
    </source>
</evidence>
<keyword evidence="4" id="KW-1185">Reference proteome</keyword>
<feature type="compositionally biased region" description="Basic and acidic residues" evidence="1">
    <location>
        <begin position="146"/>
        <end position="156"/>
    </location>
</feature>
<sequence>MTNVFTFDTKQFDTAQIDSLFFAPARAFVALSVDYTEKLVNAQLEATKAYTDLNLAQLRRLTEVKDAEGLKSYVEGQQDVAKQLTERLKGDAEKVVALQQEFVQESQKLTEGNVKQAQESVQQVQESLQQVQESVEKATASATSKSGKEASAKSGK</sequence>
<dbReference type="Proteomes" id="UP000294823">
    <property type="component" value="Unassembled WGS sequence"/>
</dbReference>
<reference evidence="3 4" key="1">
    <citation type="submission" date="2019-03" db="EMBL/GenBank/DDBJ databases">
        <title>Halomonas marinisediminis sp. nov., a moderately halophilic bacterium isolated from the Bohai Gulf.</title>
        <authorList>
            <person name="Ji X."/>
        </authorList>
    </citation>
    <scope>NUCLEOTIDE SEQUENCE [LARGE SCALE GENOMIC DNA]</scope>
    <source>
        <strain evidence="3 4">204</strain>
    </source>
</reference>
<dbReference type="RefSeq" id="WP_132045421.1">
    <property type="nucleotide sequence ID" value="NZ_SLTR01000029.1"/>
</dbReference>
<evidence type="ECO:0000256" key="1">
    <source>
        <dbReference type="SAM" id="MobiDB-lite"/>
    </source>
</evidence>
<evidence type="ECO:0000259" key="2">
    <source>
        <dbReference type="Pfam" id="PF09361"/>
    </source>
</evidence>
<dbReference type="InterPro" id="IPR018968">
    <property type="entry name" value="Phasin"/>
</dbReference>
<gene>
    <name evidence="3" type="ORF">E0702_15395</name>
</gene>
<organism evidence="3 4">
    <name type="scientific">Halomonas marinisediminis</name>
    <dbReference type="NCBI Taxonomy" id="2546095"/>
    <lineage>
        <taxon>Bacteria</taxon>
        <taxon>Pseudomonadati</taxon>
        <taxon>Pseudomonadota</taxon>
        <taxon>Gammaproteobacteria</taxon>
        <taxon>Oceanospirillales</taxon>
        <taxon>Halomonadaceae</taxon>
        <taxon>Halomonas</taxon>
    </lineage>
</organism>
<name>A0ABY2D373_9GAMM</name>